<feature type="compositionally biased region" description="Polar residues" evidence="1">
    <location>
        <begin position="371"/>
        <end position="382"/>
    </location>
</feature>
<evidence type="ECO:0000256" key="1">
    <source>
        <dbReference type="SAM" id="MobiDB-lite"/>
    </source>
</evidence>
<evidence type="ECO:0000313" key="4">
    <source>
        <dbReference type="Proteomes" id="UP000078512"/>
    </source>
</evidence>
<feature type="compositionally biased region" description="Basic and acidic residues" evidence="1">
    <location>
        <begin position="593"/>
        <end position="603"/>
    </location>
</feature>
<feature type="region of interest" description="Disordered" evidence="1">
    <location>
        <begin position="1"/>
        <end position="69"/>
    </location>
</feature>
<dbReference type="EMBL" id="KV442011">
    <property type="protein sequence ID" value="OAQ36447.1"/>
    <property type="molecule type" value="Genomic_DNA"/>
</dbReference>
<evidence type="ECO:0000313" key="3">
    <source>
        <dbReference type="EMBL" id="OAQ36447.1"/>
    </source>
</evidence>
<dbReference type="Gene3D" id="2.170.270.10">
    <property type="entry name" value="SET domain"/>
    <property type="match status" value="1"/>
</dbReference>
<feature type="region of interest" description="Disordered" evidence="1">
    <location>
        <begin position="269"/>
        <end position="413"/>
    </location>
</feature>
<feature type="compositionally biased region" description="Low complexity" evidence="1">
    <location>
        <begin position="1"/>
        <end position="18"/>
    </location>
</feature>
<dbReference type="OrthoDB" id="5560686at2759"/>
<gene>
    <name evidence="3" type="ORF">K457DRAFT_12119</name>
</gene>
<proteinExistence type="predicted"/>
<dbReference type="InterPro" id="IPR046341">
    <property type="entry name" value="SET_dom_sf"/>
</dbReference>
<dbReference type="InterPro" id="IPR001214">
    <property type="entry name" value="SET_dom"/>
</dbReference>
<feature type="region of interest" description="Disordered" evidence="1">
    <location>
        <begin position="90"/>
        <end position="126"/>
    </location>
</feature>
<dbReference type="PROSITE" id="PS50280">
    <property type="entry name" value="SET"/>
    <property type="match status" value="1"/>
</dbReference>
<feature type="domain" description="SET" evidence="2">
    <location>
        <begin position="434"/>
        <end position="557"/>
    </location>
</feature>
<protein>
    <recommendedName>
        <fullName evidence="2">SET domain-containing protein</fullName>
    </recommendedName>
</protein>
<feature type="region of interest" description="Disordered" evidence="1">
    <location>
        <begin position="566"/>
        <end position="615"/>
    </location>
</feature>
<dbReference type="Proteomes" id="UP000078512">
    <property type="component" value="Unassembled WGS sequence"/>
</dbReference>
<feature type="compositionally biased region" description="Low complexity" evidence="1">
    <location>
        <begin position="31"/>
        <end position="69"/>
    </location>
</feature>
<accession>A0A197KFE9</accession>
<dbReference type="Pfam" id="PF00856">
    <property type="entry name" value="SET"/>
    <property type="match status" value="1"/>
</dbReference>
<feature type="compositionally biased region" description="Basic and acidic residues" evidence="1">
    <location>
        <begin position="353"/>
        <end position="365"/>
    </location>
</feature>
<keyword evidence="4" id="KW-1185">Reference proteome</keyword>
<feature type="compositionally biased region" description="Low complexity" evidence="1">
    <location>
        <begin position="96"/>
        <end position="109"/>
    </location>
</feature>
<sequence length="615" mass="66106">MTQATTHSPPTRRSSRSSPAREAQQSVPSGPVTAPSPLPTVTTTTATSSPSTSTTTTAPDTTATTTTTTTNTTTTTATVTTATVTTETTFASESSNNANTKITTATNATDGSAYTRHTAPKRSNVKPRWHTQPYMMFLALRAMPNRTAARQELISAAVALDRKFSAEKGLPKVFTGKTPMNSASACLTNNGDKYFIPFKPEGSRSTHFRLAYQPGDFDTAVKEYDSWMEKLIKHDWPLCFGVPKEGAVPIDVLELQERARLAALEHNAPGMITTADPSASTTEPTTGQLEAVEIPSIDGSSGGSRKRSPEPLNQDATEDSRNVKKIKSELDSAVVSDTTMESAVQGADQGQDQDSKVADKLEQLELRATPSLPSTPASATGQESETTPSTPTSAAVKATLAGGPSSKSDSQRVDEYRLEDLDLSSVPTSLMDVVRVDVSTIPNSGNGLFAKIDLPASTPLGFYFGVPMTENEFDSLKDGVGVASHYSIMYRRTVLDATDEKGMPYSDPNGRLYCPFHFMNEDPSGNISFITGSVVNQVICTTNRDVKAGEELFVFYGKEVDRFWAQGQDGSGSEGGDAKKGRAGSRSRAASPTRREEHGDRPRRNNIYKPARYTR</sequence>
<feature type="compositionally biased region" description="Polar residues" evidence="1">
    <location>
        <begin position="275"/>
        <end position="288"/>
    </location>
</feature>
<dbReference type="SMART" id="SM00317">
    <property type="entry name" value="SET"/>
    <property type="match status" value="1"/>
</dbReference>
<organism evidence="3 4">
    <name type="scientific">Linnemannia elongata AG-77</name>
    <dbReference type="NCBI Taxonomy" id="1314771"/>
    <lineage>
        <taxon>Eukaryota</taxon>
        <taxon>Fungi</taxon>
        <taxon>Fungi incertae sedis</taxon>
        <taxon>Mucoromycota</taxon>
        <taxon>Mortierellomycotina</taxon>
        <taxon>Mortierellomycetes</taxon>
        <taxon>Mortierellales</taxon>
        <taxon>Mortierellaceae</taxon>
        <taxon>Linnemannia</taxon>
    </lineage>
</organism>
<feature type="compositionally biased region" description="Basic and acidic residues" evidence="1">
    <location>
        <begin position="318"/>
        <end position="330"/>
    </location>
</feature>
<dbReference type="STRING" id="1314771.A0A197KFE9"/>
<feature type="compositionally biased region" description="Low complexity" evidence="1">
    <location>
        <begin position="383"/>
        <end position="393"/>
    </location>
</feature>
<reference evidence="3 4" key="1">
    <citation type="submission" date="2016-05" db="EMBL/GenBank/DDBJ databases">
        <title>Genome sequencing reveals origins of a unique bacterial endosymbiosis in the earliest lineages of terrestrial Fungi.</title>
        <authorList>
            <consortium name="DOE Joint Genome Institute"/>
            <person name="Uehling J."/>
            <person name="Gryganskyi A."/>
            <person name="Hameed K."/>
            <person name="Tschaplinski T."/>
            <person name="Misztal P."/>
            <person name="Wu S."/>
            <person name="Desiro A."/>
            <person name="Vande Pol N."/>
            <person name="Du Z.-Y."/>
            <person name="Zienkiewicz A."/>
            <person name="Zienkiewicz K."/>
            <person name="Morin E."/>
            <person name="Tisserant E."/>
            <person name="Splivallo R."/>
            <person name="Hainaut M."/>
            <person name="Henrissat B."/>
            <person name="Ohm R."/>
            <person name="Kuo A."/>
            <person name="Yan J."/>
            <person name="Lipzen A."/>
            <person name="Nolan M."/>
            <person name="Labutti K."/>
            <person name="Barry K."/>
            <person name="Goldstein A."/>
            <person name="Labbe J."/>
            <person name="Schadt C."/>
            <person name="Tuskan G."/>
            <person name="Grigoriev I."/>
            <person name="Martin F."/>
            <person name="Vilgalys R."/>
            <person name="Bonito G."/>
        </authorList>
    </citation>
    <scope>NUCLEOTIDE SEQUENCE [LARGE SCALE GENOMIC DNA]</scope>
    <source>
        <strain evidence="3 4">AG-77</strain>
    </source>
</reference>
<dbReference type="AlphaFoldDB" id="A0A197KFE9"/>
<name>A0A197KFE9_9FUNG</name>
<evidence type="ECO:0000259" key="2">
    <source>
        <dbReference type="PROSITE" id="PS50280"/>
    </source>
</evidence>
<dbReference type="SUPFAM" id="SSF82199">
    <property type="entry name" value="SET domain"/>
    <property type="match status" value="1"/>
</dbReference>